<dbReference type="GO" id="GO:0006654">
    <property type="term" value="P:phosphatidic acid biosynthetic process"/>
    <property type="evidence" value="ECO:0007669"/>
    <property type="project" value="TreeGrafter"/>
</dbReference>
<proteinExistence type="predicted"/>
<evidence type="ECO:0000256" key="3">
    <source>
        <dbReference type="ARBA" id="ARBA00022679"/>
    </source>
</evidence>
<feature type="domain" description="Phospholipid/glycerol acyltransferase" evidence="8">
    <location>
        <begin position="92"/>
        <end position="209"/>
    </location>
</feature>
<keyword evidence="7" id="KW-1133">Transmembrane helix</keyword>
<keyword evidence="7" id="KW-0812">Transmembrane</keyword>
<accession>A0A7D5YBT1</accession>
<dbReference type="InterPro" id="IPR002123">
    <property type="entry name" value="Plipid/glycerol_acylTrfase"/>
</dbReference>
<evidence type="ECO:0000313" key="9">
    <source>
        <dbReference type="EMBL" id="QLJ97757.1"/>
    </source>
</evidence>
<keyword evidence="5 9" id="KW-0012">Acyltransferase</keyword>
<dbReference type="PANTHER" id="PTHR10434">
    <property type="entry name" value="1-ACYL-SN-GLYCEROL-3-PHOSPHATE ACYLTRANSFERASE"/>
    <property type="match status" value="1"/>
</dbReference>
<feature type="region of interest" description="Disordered" evidence="6">
    <location>
        <begin position="324"/>
        <end position="353"/>
    </location>
</feature>
<dbReference type="SMART" id="SM00563">
    <property type="entry name" value="PlsC"/>
    <property type="match status" value="1"/>
</dbReference>
<dbReference type="SUPFAM" id="SSF69593">
    <property type="entry name" value="Glycerol-3-phosphate (1)-acyltransferase"/>
    <property type="match status" value="1"/>
</dbReference>
<feature type="transmembrane region" description="Helical" evidence="7">
    <location>
        <begin position="37"/>
        <end position="57"/>
    </location>
</feature>
<sequence length="353" mass="36361">MTARHDLWRPVSGCGAGCLPGPGETPAAPVAHRLGRLVAVLVMLVAGAGLAVLLPALPARERRAALRGWARGTARAFGVRLVVRGRLPRRPALVVANHASWLDVLALLAVAPARVLAKREVRAWPLVGPLAAAAGTLFVDRARPRALPATVHRVAAVLRAGHPVAVFPEGTTWCGAALGCRPGGGFRPAVFQAAVDAGAPVVPVRIGYGLTAAAASVAATAGVPTTAGAFLGAETLGRSLWRVLATRGLTVTVTATAALHPGRDADRRWLARIAESAVHLVPPQAAAPVVPFPAARLLSQDTAARLLSQDTAARLLSQDAVARPRRENAAAQSMSQEAASREEVPGREVGLAA</sequence>
<reference evidence="9" key="1">
    <citation type="submission" date="2020-08" db="EMBL/GenBank/DDBJ databases">
        <title>A bifunctional nitrone conjugated secondary metabolite targeting the ribosome.</title>
        <authorList>
            <person name="Limbrick E.M."/>
            <person name="Graf M."/>
            <person name="Derewacz D.K."/>
            <person name="Nguyen F."/>
            <person name="Spraggins J.M."/>
            <person name="Wieland M."/>
            <person name="Ynigez-Gutierrez A.E."/>
            <person name="Reisman B.J."/>
            <person name="Zinshteyn B."/>
            <person name="McCulloch K."/>
            <person name="Iverson T.M."/>
            <person name="Green R."/>
            <person name="Wilson D.N."/>
            <person name="Bachmann B.O."/>
        </authorList>
    </citation>
    <scope>NUCLEOTIDE SEQUENCE</scope>
    <source>
        <strain evidence="9">Africana</strain>
    </source>
</reference>
<evidence type="ECO:0000256" key="6">
    <source>
        <dbReference type="SAM" id="MobiDB-lite"/>
    </source>
</evidence>
<name>A0A7D5YBT1_9ACTN</name>
<evidence type="ECO:0000256" key="4">
    <source>
        <dbReference type="ARBA" id="ARBA00023098"/>
    </source>
</evidence>
<evidence type="ECO:0000256" key="5">
    <source>
        <dbReference type="ARBA" id="ARBA00023315"/>
    </source>
</evidence>
<protein>
    <submittedName>
        <fullName evidence="9">1-acyl-sn-glycerol-3-phosphate acyltransferase</fullName>
    </submittedName>
</protein>
<dbReference type="PANTHER" id="PTHR10434:SF64">
    <property type="entry name" value="1-ACYL-SN-GLYCEROL-3-PHOSPHATE ACYLTRANSFERASE-RELATED"/>
    <property type="match status" value="1"/>
</dbReference>
<evidence type="ECO:0000259" key="8">
    <source>
        <dbReference type="SMART" id="SM00563"/>
    </source>
</evidence>
<dbReference type="AlphaFoldDB" id="A0A7D5YBT1"/>
<dbReference type="EMBL" id="CP058905">
    <property type="protein sequence ID" value="QLJ97757.1"/>
    <property type="molecule type" value="Genomic_DNA"/>
</dbReference>
<gene>
    <name evidence="9" type="ORF">HZU44_23785</name>
</gene>
<comment type="pathway">
    <text evidence="1">Lipid metabolism.</text>
</comment>
<evidence type="ECO:0000256" key="2">
    <source>
        <dbReference type="ARBA" id="ARBA00022516"/>
    </source>
</evidence>
<dbReference type="CDD" id="cd07989">
    <property type="entry name" value="LPLAT_AGPAT-like"/>
    <property type="match status" value="1"/>
</dbReference>
<keyword evidence="3 9" id="KW-0808">Transferase</keyword>
<organism evidence="9">
    <name type="scientific">Micromonospora carbonacea</name>
    <dbReference type="NCBI Taxonomy" id="47853"/>
    <lineage>
        <taxon>Bacteria</taxon>
        <taxon>Bacillati</taxon>
        <taxon>Actinomycetota</taxon>
        <taxon>Actinomycetes</taxon>
        <taxon>Micromonosporales</taxon>
        <taxon>Micromonosporaceae</taxon>
        <taxon>Micromonospora</taxon>
    </lineage>
</organism>
<dbReference type="GO" id="GO:0003841">
    <property type="term" value="F:1-acylglycerol-3-phosphate O-acyltransferase activity"/>
    <property type="evidence" value="ECO:0007669"/>
    <property type="project" value="TreeGrafter"/>
</dbReference>
<evidence type="ECO:0000256" key="7">
    <source>
        <dbReference type="SAM" id="Phobius"/>
    </source>
</evidence>
<keyword evidence="7" id="KW-0472">Membrane</keyword>
<dbReference type="Pfam" id="PF01553">
    <property type="entry name" value="Acyltransferase"/>
    <property type="match status" value="1"/>
</dbReference>
<feature type="compositionally biased region" description="Low complexity" evidence="6">
    <location>
        <begin position="329"/>
        <end position="338"/>
    </location>
</feature>
<evidence type="ECO:0000256" key="1">
    <source>
        <dbReference type="ARBA" id="ARBA00005189"/>
    </source>
</evidence>
<keyword evidence="4" id="KW-0443">Lipid metabolism</keyword>
<keyword evidence="2" id="KW-0444">Lipid biosynthesis</keyword>